<dbReference type="RefSeq" id="WP_130417786.1">
    <property type="nucleotide sequence ID" value="NZ_SHKW01000001.1"/>
</dbReference>
<feature type="binding site" evidence="1">
    <location>
        <position position="61"/>
    </location>
    <ligand>
        <name>substrate</name>
    </ligand>
</feature>
<accession>A0A4Q7YQ62</accession>
<dbReference type="EMBL" id="SHKW01000001">
    <property type="protein sequence ID" value="RZU39600.1"/>
    <property type="molecule type" value="Genomic_DNA"/>
</dbReference>
<dbReference type="InterPro" id="IPR013078">
    <property type="entry name" value="His_Pase_superF_clade-1"/>
</dbReference>
<protein>
    <submittedName>
        <fullName evidence="2">Putative phosphoglycerate mutase</fullName>
    </submittedName>
</protein>
<dbReference type="GO" id="GO:0070297">
    <property type="term" value="P:regulation of phosphorelay signal transduction system"/>
    <property type="evidence" value="ECO:0007669"/>
    <property type="project" value="TreeGrafter"/>
</dbReference>
<name>A0A4Q7YQ62_9BACT</name>
<dbReference type="SUPFAM" id="SSF53254">
    <property type="entry name" value="Phosphoglycerate mutase-like"/>
    <property type="match status" value="1"/>
</dbReference>
<reference evidence="2 3" key="1">
    <citation type="submission" date="2019-02" db="EMBL/GenBank/DDBJ databases">
        <title>Genomic Encyclopedia of Archaeal and Bacterial Type Strains, Phase II (KMG-II): from individual species to whole genera.</title>
        <authorList>
            <person name="Goeker M."/>
        </authorList>
    </citation>
    <scope>NUCLEOTIDE SEQUENCE [LARGE SCALE GENOMIC DNA]</scope>
    <source>
        <strain evidence="2 3">DSM 18101</strain>
    </source>
</reference>
<dbReference type="GO" id="GO:0101006">
    <property type="term" value="F:protein histidine phosphatase activity"/>
    <property type="evidence" value="ECO:0007669"/>
    <property type="project" value="TreeGrafter"/>
</dbReference>
<dbReference type="Proteomes" id="UP000292958">
    <property type="component" value="Unassembled WGS sequence"/>
</dbReference>
<gene>
    <name evidence="2" type="ORF">BDD14_0986</name>
</gene>
<comment type="caution">
    <text evidence="2">The sequence shown here is derived from an EMBL/GenBank/DDBJ whole genome shotgun (WGS) entry which is preliminary data.</text>
</comment>
<dbReference type="PANTHER" id="PTHR48100:SF15">
    <property type="entry name" value="SEDOHEPTULOSE 1,7-BISPHOSPHATASE"/>
    <property type="match status" value="1"/>
</dbReference>
<dbReference type="InterPro" id="IPR050275">
    <property type="entry name" value="PGM_Phosphatase"/>
</dbReference>
<sequence>MNEGTQLWLIRHGETEWSLSGQHTSRTDIPLTEHGRRRAEELRDYLEGTSFNAVFVSPMQRARETCAIAGFGDQAVIDDGLKEWDYGIYEGKTTAQIRAEVPGWSVWKDPIIDGETADQVGVRADGVIARSLAASPGGGKVALFAHAHILRILAARWLTLAARQGSLFALGTGSVSVLGWERENRVIESWNRSFE</sequence>
<dbReference type="SMART" id="SM00855">
    <property type="entry name" value="PGAM"/>
    <property type="match status" value="1"/>
</dbReference>
<dbReference type="OrthoDB" id="9781415at2"/>
<dbReference type="InterPro" id="IPR029033">
    <property type="entry name" value="His_PPase_superfam"/>
</dbReference>
<dbReference type="PANTHER" id="PTHR48100">
    <property type="entry name" value="BROAD-SPECIFICITY PHOSPHATASE YOR283W-RELATED"/>
    <property type="match status" value="1"/>
</dbReference>
<evidence type="ECO:0000313" key="2">
    <source>
        <dbReference type="EMBL" id="RZU39600.1"/>
    </source>
</evidence>
<keyword evidence="3" id="KW-1185">Reference proteome</keyword>
<evidence type="ECO:0000256" key="1">
    <source>
        <dbReference type="PIRSR" id="PIRSR613078-2"/>
    </source>
</evidence>
<dbReference type="Pfam" id="PF00300">
    <property type="entry name" value="His_Phos_1"/>
    <property type="match status" value="1"/>
</dbReference>
<organism evidence="2 3">
    <name type="scientific">Edaphobacter modestus</name>
    <dbReference type="NCBI Taxonomy" id="388466"/>
    <lineage>
        <taxon>Bacteria</taxon>
        <taxon>Pseudomonadati</taxon>
        <taxon>Acidobacteriota</taxon>
        <taxon>Terriglobia</taxon>
        <taxon>Terriglobales</taxon>
        <taxon>Acidobacteriaceae</taxon>
        <taxon>Edaphobacter</taxon>
    </lineage>
</organism>
<dbReference type="CDD" id="cd07067">
    <property type="entry name" value="HP_PGM_like"/>
    <property type="match status" value="1"/>
</dbReference>
<proteinExistence type="predicted"/>
<dbReference type="Gene3D" id="3.40.50.1240">
    <property type="entry name" value="Phosphoglycerate mutase-like"/>
    <property type="match status" value="1"/>
</dbReference>
<dbReference type="AlphaFoldDB" id="A0A4Q7YQ62"/>
<evidence type="ECO:0000313" key="3">
    <source>
        <dbReference type="Proteomes" id="UP000292958"/>
    </source>
</evidence>